<evidence type="ECO:0000256" key="2">
    <source>
        <dbReference type="ARBA" id="ARBA00022741"/>
    </source>
</evidence>
<dbReference type="InterPro" id="IPR041500">
    <property type="entry name" value="RecC_C"/>
</dbReference>
<dbReference type="PANTHER" id="PTHR30591:SF1">
    <property type="entry name" value="RECBCD ENZYME SUBUNIT RECC"/>
    <property type="match status" value="1"/>
</dbReference>
<keyword evidence="6 10" id="KW-0269">Exonuclease</keyword>
<comment type="similarity">
    <text evidence="10">Belongs to the RecC family.</text>
</comment>
<evidence type="ECO:0000256" key="8">
    <source>
        <dbReference type="ARBA" id="ARBA00023125"/>
    </source>
</evidence>
<evidence type="ECO:0000313" key="13">
    <source>
        <dbReference type="Proteomes" id="UP001301442"/>
    </source>
</evidence>
<evidence type="ECO:0000256" key="9">
    <source>
        <dbReference type="ARBA" id="ARBA00023204"/>
    </source>
</evidence>
<dbReference type="SUPFAM" id="SSF52540">
    <property type="entry name" value="P-loop containing nucleoside triphosphate hydrolases"/>
    <property type="match status" value="2"/>
</dbReference>
<evidence type="ECO:0000256" key="7">
    <source>
        <dbReference type="ARBA" id="ARBA00022840"/>
    </source>
</evidence>
<dbReference type="RefSeq" id="WP_348397053.1">
    <property type="nucleotide sequence ID" value="NZ_CP136600.1"/>
</dbReference>
<dbReference type="NCBIfam" id="TIGR01450">
    <property type="entry name" value="recC"/>
    <property type="match status" value="1"/>
</dbReference>
<dbReference type="PIRSF" id="PIRSF000980">
    <property type="entry name" value="RecC"/>
    <property type="match status" value="1"/>
</dbReference>
<keyword evidence="4 10" id="KW-0378">Hydrolase</keyword>
<dbReference type="PANTHER" id="PTHR30591">
    <property type="entry name" value="RECBCD ENZYME SUBUNIT RECC"/>
    <property type="match status" value="1"/>
</dbReference>
<evidence type="ECO:0000256" key="3">
    <source>
        <dbReference type="ARBA" id="ARBA00022763"/>
    </source>
</evidence>
<keyword evidence="13" id="KW-1185">Reference proteome</keyword>
<dbReference type="Proteomes" id="UP001301442">
    <property type="component" value="Chromosome"/>
</dbReference>
<dbReference type="InterPro" id="IPR006697">
    <property type="entry name" value="RecC"/>
</dbReference>
<dbReference type="Pfam" id="PF17946">
    <property type="entry name" value="RecC_C"/>
    <property type="match status" value="1"/>
</dbReference>
<keyword evidence="5 10" id="KW-0347">Helicase</keyword>
<dbReference type="SUPFAM" id="SSF52980">
    <property type="entry name" value="Restriction endonuclease-like"/>
    <property type="match status" value="1"/>
</dbReference>
<dbReference type="HAMAP" id="MF_01486">
    <property type="entry name" value="RecC"/>
    <property type="match status" value="1"/>
</dbReference>
<comment type="function">
    <text evidence="10">A helicase/nuclease that prepares dsDNA breaks (DSB) for recombinational DNA repair. Binds to DSBs and unwinds DNA via a highly rapid and processive ATP-dependent bidirectional helicase activity. Unwinds dsDNA until it encounters a Chi (crossover hotspot instigator) sequence from the 3' direction. Cuts ssDNA a few nucleotides 3' to the Chi site. The properties and activities of the enzyme are changed at Chi. The Chi-altered holoenzyme produces a long 3'-ssDNA overhang and facilitates RecA-binding to the ssDNA for homologous DNA recombination and repair. Holoenzyme degrades any linearized DNA that is unable to undergo homologous recombination. In the holoenzyme this subunit recognizes the wild-type Chi sequence, and when added to isolated RecB increases its ATP-dependent helicase processivity.</text>
</comment>
<comment type="miscellaneous">
    <text evidence="10">In the RecBCD complex, RecB has a slow 3'-5' helicase, an exonuclease activity and loads RecA onto ssDNA, RecD has a fast 5'-3' helicase activity, while RecC stimulates the ATPase and processivity of the RecB helicase and contributes to recognition of the Chi site.</text>
</comment>
<dbReference type="Gene3D" id="1.10.10.990">
    <property type="match status" value="1"/>
</dbReference>
<gene>
    <name evidence="10 12" type="primary">recC</name>
    <name evidence="12" type="ORF">RI844_03320</name>
</gene>
<dbReference type="InterPro" id="IPR027417">
    <property type="entry name" value="P-loop_NTPase"/>
</dbReference>
<dbReference type="Gene3D" id="1.10.10.160">
    <property type="match status" value="1"/>
</dbReference>
<dbReference type="InterPro" id="IPR013986">
    <property type="entry name" value="DExx_box_DNA_helicase_dom_sf"/>
</dbReference>
<proteinExistence type="inferred from homology"/>
<dbReference type="GO" id="GO:0008854">
    <property type="term" value="F:exodeoxyribonuclease V activity"/>
    <property type="evidence" value="ECO:0007669"/>
    <property type="project" value="UniProtKB-EC"/>
</dbReference>
<evidence type="ECO:0000256" key="4">
    <source>
        <dbReference type="ARBA" id="ARBA00022801"/>
    </source>
</evidence>
<evidence type="ECO:0000256" key="5">
    <source>
        <dbReference type="ARBA" id="ARBA00022806"/>
    </source>
</evidence>
<dbReference type="Gene3D" id="3.40.50.10930">
    <property type="match status" value="1"/>
</dbReference>
<protein>
    <recommendedName>
        <fullName evidence="10">RecBCD enzyme subunit RecC</fullName>
    </recommendedName>
    <alternativeName>
        <fullName evidence="10">Exonuclease V subunit RecC</fullName>
        <shortName evidence="10">ExoV subunit RecC</shortName>
    </alternativeName>
    <alternativeName>
        <fullName evidence="10">Helicase/nuclease RecBCD subunit RecC</fullName>
    </alternativeName>
</protein>
<reference evidence="12 13" key="1">
    <citation type="submission" date="2023-09" db="EMBL/GenBank/DDBJ databases">
        <authorList>
            <person name="Qi X."/>
        </authorList>
    </citation>
    <scope>NUCLEOTIDE SEQUENCE [LARGE SCALE GENOMIC DNA]</scope>
    <source>
        <strain evidence="12 13">S1-1</strain>
    </source>
</reference>
<organism evidence="12 13">
    <name type="scientific">Thalassotalea fonticola</name>
    <dbReference type="NCBI Taxonomy" id="3065649"/>
    <lineage>
        <taxon>Bacteria</taxon>
        <taxon>Pseudomonadati</taxon>
        <taxon>Pseudomonadota</taxon>
        <taxon>Gammaproteobacteria</taxon>
        <taxon>Alteromonadales</taxon>
        <taxon>Colwelliaceae</taxon>
        <taxon>Thalassotalea</taxon>
    </lineage>
</organism>
<dbReference type="Pfam" id="PF04257">
    <property type="entry name" value="Exonuc_V_gamma"/>
    <property type="match status" value="1"/>
</dbReference>
<name>A0ABZ0GR65_9GAMM</name>
<keyword evidence="2 10" id="KW-0547">Nucleotide-binding</keyword>
<comment type="subunit">
    <text evidence="10">Heterotrimer of RecB, RecC and RecD. All subunits contribute to DNA-binding.</text>
</comment>
<keyword evidence="8 10" id="KW-0238">DNA-binding</keyword>
<evidence type="ECO:0000313" key="12">
    <source>
        <dbReference type="EMBL" id="WOH38281.1"/>
    </source>
</evidence>
<dbReference type="Gene3D" id="3.40.50.300">
    <property type="entry name" value="P-loop containing nucleotide triphosphate hydrolases"/>
    <property type="match status" value="2"/>
</dbReference>
<accession>A0ABZ0GR65</accession>
<keyword evidence="3 10" id="KW-0227">DNA damage</keyword>
<keyword evidence="9 10" id="KW-0234">DNA repair</keyword>
<evidence type="ECO:0000256" key="6">
    <source>
        <dbReference type="ARBA" id="ARBA00022839"/>
    </source>
</evidence>
<dbReference type="EMBL" id="CP136600">
    <property type="protein sequence ID" value="WOH38281.1"/>
    <property type="molecule type" value="Genomic_DNA"/>
</dbReference>
<evidence type="ECO:0000256" key="10">
    <source>
        <dbReference type="HAMAP-Rule" id="MF_01486"/>
    </source>
</evidence>
<keyword evidence="7 10" id="KW-0067">ATP-binding</keyword>
<sequence length="1158" mass="132604">MINIYPANRMEDLLTLFDEVQKVSTLPVLAKEVVLVQNPGMQHWLNMQQAQLSGISMNASFVLPAQFLWQQLRILSGDEVPDQSPYSREVLAWRIDALLQSDAVLNNDDCQQANQYWQSNNKPDTLKRFQLAVQTADLFEQYLIYRPKWIDTWAKGESVTSFESNASEQEQWQGYLWYLLNKQSPYNPETLITTAKSNLPDYKHLLPQRISIFGVNALAPMWVDFLNSLATVIEVHFYHLNPCYEYWGDIQTDKTKAKQAYLSQIEKWPEDALHNDSANPLLANLGQQGREFLSLLHSGENIEIPLYDELFGHSNLSDETDSLHKPSVLLQLQKDILTLTDKREIPIKVIDDSITITSAHSALREVQGLHDYLLHLFNDDNNLTPKDVLVMCPQIEQYAPYIDSVFVRGWEDVGESVPPLPCSIADRVSKDSEPLVAAFSELLCLPDSRFGVNQILSYLRLLPLQMRFALSEHDIELISDWLDKANVHWGLDAKHKGELLGTNDASPQYTWQQGLERLLKGLAFGDSTSLFSDDMVLPWVEGNNAIVLGKLLLLCEQLKQMSISLNSAKTAPQWQQSLESFIERLFLDEESDNGLLIIKQAVSSFALYCKEADYTDAIELAVVREYLNHHFSQPDPGRQFMIGQITFCSMLPMRSIPFKVIAVLGLNDGEFPRQRQPLGFDLMSMTKVQPGDRSRRGDDRYLFLEALISARDNLYLSYQGKDIKNNNDRQPSIVLRELMDYLSVGYGWTFKTDQQEKSCQIRQLPLQVFSLDNFSHNNSYKSFDQKWLDLAKVNESLTNTTHAEHVLAAPEEHTFEINLTQINKFLANPAQTFAEQRLKLYFNRNEQGLDDSEPFTFNHLDKYLFQQDVLVENIIEQSSNKQSTLYQQALLSGNFPDNPIFEQQLSAWQLTMHSFAKTVTAKIQECLNRQDCFEDLLSNINQSMYITPSLTLLEENGVEQPPPWQVSGDITLYETSDSFISFSYRPARVKAKDLSLLYLNHLLLCALSSGDKKVCTQGYYLNEKDNKLQLVSFDFIEGAQCHIAQILHYYQLAISRPLLLNNAIADKLYWKSGKGGGKFIESDFNQAELSKLWYDGFNVSGLESDPYLQYFWPECPNLDEFSQGFSDIYRNLYLNLSITEQDMVTDLTSTSKTEAIDE</sequence>
<dbReference type="InterPro" id="IPR011335">
    <property type="entry name" value="Restrct_endonuc-II-like"/>
</dbReference>
<evidence type="ECO:0000259" key="11">
    <source>
        <dbReference type="Pfam" id="PF17946"/>
    </source>
</evidence>
<evidence type="ECO:0000256" key="1">
    <source>
        <dbReference type="ARBA" id="ARBA00022722"/>
    </source>
</evidence>
<keyword evidence="1 10" id="KW-0540">Nuclease</keyword>
<feature type="domain" description="RecC C-terminal" evidence="11">
    <location>
        <begin position="816"/>
        <end position="1062"/>
    </location>
</feature>